<dbReference type="GO" id="GO:0004176">
    <property type="term" value="F:ATP-dependent peptidase activity"/>
    <property type="evidence" value="ECO:0007669"/>
    <property type="project" value="InterPro"/>
</dbReference>
<keyword evidence="4" id="KW-0720">Serine protease</keyword>
<keyword evidence="2" id="KW-0645">Protease</keyword>
<reference evidence="5" key="1">
    <citation type="journal article" date="2014" name="Genome Announc.">
        <title>Draft genome sequences of the altered schaedler flora, a defined bacterial community from gnotobiotic mice.</title>
        <authorList>
            <person name="Wannemuehler M.J."/>
            <person name="Overstreet A.M."/>
            <person name="Ward D.V."/>
            <person name="Phillips G.J."/>
        </authorList>
    </citation>
    <scope>NUCLEOTIDE SEQUENCE</scope>
    <source>
        <strain evidence="5">ASF457</strain>
    </source>
</reference>
<dbReference type="RefSeq" id="WP_023275575.1">
    <property type="nucleotide sequence ID" value="NZ_CP097562.1"/>
</dbReference>
<evidence type="ECO:0000313" key="6">
    <source>
        <dbReference type="Proteomes" id="UP000017429"/>
    </source>
</evidence>
<organism evidence="5 6">
    <name type="scientific">Mucispirillum schaedleri ASF457</name>
    <dbReference type="NCBI Taxonomy" id="1379858"/>
    <lineage>
        <taxon>Bacteria</taxon>
        <taxon>Pseudomonadati</taxon>
        <taxon>Deferribacterota</taxon>
        <taxon>Deferribacteres</taxon>
        <taxon>Deferribacterales</taxon>
        <taxon>Mucispirillaceae</taxon>
        <taxon>Mucispirillum</taxon>
    </lineage>
</organism>
<dbReference type="Proteomes" id="UP000017429">
    <property type="component" value="Chromosome"/>
</dbReference>
<sequence length="285" mass="31195">MKKWIKVIIAVVIFIVFARALLVLSGLETSDGLTEPSIAVMDISGQIFDSHTVIETLKKLKNNPLVEGVIIRVDSPGGAVTPSMEIYDYVLNLGKPVYAAMGSVAASGGYLISLGADAIYAEPSTITGSIGVIMNLVNTQELMDKIGVKSVVLKSGAYKDAGSPARQMTEQDKQVLNDVLMDMYYQFTDIVIQRRGMPKDKVMALADGRIYTGRMAQKESLVNHIGSWRKAAEDMKDKLNKPALEIYEVPAPKTMLEKLTETSSKSELGRILSTKTGFFYLAEIY</sequence>
<dbReference type="OrthoDB" id="9764363at2"/>
<dbReference type="InterPro" id="IPR002142">
    <property type="entry name" value="Peptidase_S49"/>
</dbReference>
<reference evidence="5" key="2">
    <citation type="submission" date="2022-05" db="EMBL/GenBank/DDBJ databases">
        <authorList>
            <person name="Proctor A.L."/>
            <person name="Phillips G.J."/>
            <person name="Wannemuehler M.J."/>
        </authorList>
    </citation>
    <scope>NUCLEOTIDE SEQUENCE</scope>
    <source>
        <strain evidence="5">ASF457</strain>
    </source>
</reference>
<dbReference type="PANTHER" id="PTHR42987">
    <property type="entry name" value="PEPTIDASE S49"/>
    <property type="match status" value="1"/>
</dbReference>
<evidence type="ECO:0000256" key="4">
    <source>
        <dbReference type="ARBA" id="ARBA00022825"/>
    </source>
</evidence>
<reference evidence="5" key="3">
    <citation type="submission" date="2022-06" db="EMBL/GenBank/DDBJ databases">
        <title>Resources to Facilitate Use of the Altered Schaedler Flora (ASF) Mouse Model to Study Microbiome Function.</title>
        <authorList>
            <person name="Proctor A."/>
            <person name="Parvinroo S."/>
            <person name="Richie T."/>
            <person name="Jia X."/>
            <person name="Lee S.T.M."/>
            <person name="Karp P.D."/>
            <person name="Paley S."/>
            <person name="Kostic A.D."/>
            <person name="Pierre J.F."/>
            <person name="Wannemuehler M.J."/>
            <person name="Phillips G.J."/>
        </authorList>
    </citation>
    <scope>NUCLEOTIDE SEQUENCE</scope>
    <source>
        <strain evidence="5">ASF457</strain>
    </source>
</reference>
<dbReference type="InterPro" id="IPR004635">
    <property type="entry name" value="Pept_S49_SppA"/>
</dbReference>
<dbReference type="eggNOG" id="COG0616">
    <property type="taxonomic scope" value="Bacteria"/>
</dbReference>
<dbReference type="EMBL" id="CP097562">
    <property type="protein sequence ID" value="USF24206.1"/>
    <property type="molecule type" value="Genomic_DNA"/>
</dbReference>
<dbReference type="PANTHER" id="PTHR42987:SF4">
    <property type="entry name" value="PROTEASE SOHB-RELATED"/>
    <property type="match status" value="1"/>
</dbReference>
<evidence type="ECO:0000256" key="1">
    <source>
        <dbReference type="ARBA" id="ARBA00008683"/>
    </source>
</evidence>
<keyword evidence="3 5" id="KW-0378">Hydrolase</keyword>
<dbReference type="AlphaFoldDB" id="V2QH00"/>
<evidence type="ECO:0000256" key="3">
    <source>
        <dbReference type="ARBA" id="ARBA00022801"/>
    </source>
</evidence>
<dbReference type="GO" id="GO:0006508">
    <property type="term" value="P:proteolysis"/>
    <property type="evidence" value="ECO:0007669"/>
    <property type="project" value="UniProtKB-KW"/>
</dbReference>
<dbReference type="PRINTS" id="PR00127">
    <property type="entry name" value="CLPPROTEASEP"/>
</dbReference>
<comment type="similarity">
    <text evidence="1">Belongs to the peptidase S49 family.</text>
</comment>
<dbReference type="KEGG" id="msch:N508_001288"/>
<dbReference type="InterPro" id="IPR047272">
    <property type="entry name" value="S49_SppA_C"/>
</dbReference>
<dbReference type="GO" id="GO:0004252">
    <property type="term" value="F:serine-type endopeptidase activity"/>
    <property type="evidence" value="ECO:0007669"/>
    <property type="project" value="InterPro"/>
</dbReference>
<name>V2QH00_9BACT</name>
<dbReference type="CDD" id="cd07023">
    <property type="entry name" value="S49_Sppa_N_C"/>
    <property type="match status" value="1"/>
</dbReference>
<protein>
    <submittedName>
        <fullName evidence="5">Signal peptide peptidase SppA</fullName>
        <ecNumber evidence="5">3.4.21.-</ecNumber>
    </submittedName>
</protein>
<accession>V2QH00</accession>
<evidence type="ECO:0000313" key="5">
    <source>
        <dbReference type="EMBL" id="USF24206.1"/>
    </source>
</evidence>
<keyword evidence="6" id="KW-1185">Reference proteome</keyword>
<dbReference type="Pfam" id="PF01343">
    <property type="entry name" value="Peptidase_S49"/>
    <property type="match status" value="1"/>
</dbReference>
<dbReference type="InterPro" id="IPR001907">
    <property type="entry name" value="ClpP"/>
</dbReference>
<gene>
    <name evidence="5" type="primary">sppA</name>
    <name evidence="5" type="ORF">N508_001288</name>
</gene>
<dbReference type="Gene3D" id="3.90.226.10">
    <property type="entry name" value="2-enoyl-CoA Hydratase, Chain A, domain 1"/>
    <property type="match status" value="1"/>
</dbReference>
<dbReference type="NCBIfam" id="TIGR00706">
    <property type="entry name" value="SppA_dom"/>
    <property type="match status" value="1"/>
</dbReference>
<proteinExistence type="inferred from homology"/>
<dbReference type="SUPFAM" id="SSF52096">
    <property type="entry name" value="ClpP/crotonase"/>
    <property type="match status" value="1"/>
</dbReference>
<dbReference type="InterPro" id="IPR029045">
    <property type="entry name" value="ClpP/crotonase-like_dom_sf"/>
</dbReference>
<evidence type="ECO:0000256" key="2">
    <source>
        <dbReference type="ARBA" id="ARBA00022670"/>
    </source>
</evidence>
<dbReference type="EC" id="3.4.21.-" evidence="5"/>